<name>M3FR35_9ACTN</name>
<feature type="compositionally biased region" description="Basic residues" evidence="1">
    <location>
        <begin position="195"/>
        <end position="216"/>
    </location>
</feature>
<evidence type="ECO:0000256" key="1">
    <source>
        <dbReference type="SAM" id="MobiDB-lite"/>
    </source>
</evidence>
<feature type="region of interest" description="Disordered" evidence="1">
    <location>
        <begin position="90"/>
        <end position="216"/>
    </location>
</feature>
<reference evidence="3" key="1">
    <citation type="journal article" date="2013" name="Genome Announc.">
        <title>Draft Genome Sequence of Streptomyces bottropensis ATCC 25435, a Bottromycin-Producing Actinomycete.</title>
        <authorList>
            <person name="Zhang H."/>
            <person name="Zhou W."/>
            <person name="Zhuang Y."/>
            <person name="Liang X."/>
            <person name="Liu T."/>
        </authorList>
    </citation>
    <scope>NUCLEOTIDE SEQUENCE [LARGE SCALE GENOMIC DNA]</scope>
    <source>
        <strain evidence="3">ATCC 25435</strain>
    </source>
</reference>
<accession>M3FR35</accession>
<evidence type="ECO:0000313" key="2">
    <source>
        <dbReference type="EMBL" id="EMF55420.1"/>
    </source>
</evidence>
<organism evidence="2 3">
    <name type="scientific">Streptomyces bottropensis ATCC 25435</name>
    <dbReference type="NCBI Taxonomy" id="1054862"/>
    <lineage>
        <taxon>Bacteria</taxon>
        <taxon>Bacillati</taxon>
        <taxon>Actinomycetota</taxon>
        <taxon>Actinomycetes</taxon>
        <taxon>Kitasatosporales</taxon>
        <taxon>Streptomycetaceae</taxon>
        <taxon>Streptomyces</taxon>
    </lineage>
</organism>
<dbReference type="EMBL" id="KB405067">
    <property type="protein sequence ID" value="EMF55420.1"/>
    <property type="molecule type" value="Genomic_DNA"/>
</dbReference>
<gene>
    <name evidence="2" type="ORF">SBD_2734</name>
</gene>
<dbReference type="Proteomes" id="UP000030760">
    <property type="component" value="Unassembled WGS sequence"/>
</dbReference>
<protein>
    <submittedName>
        <fullName evidence="2">Uncharacterized protein</fullName>
    </submittedName>
</protein>
<dbReference type="AlphaFoldDB" id="M3FR35"/>
<proteinExistence type="predicted"/>
<evidence type="ECO:0000313" key="3">
    <source>
        <dbReference type="Proteomes" id="UP000030760"/>
    </source>
</evidence>
<sequence>MCGALPRYHPPWFPCAPYAPVNPLIEVAIPGLLAAPQGRCHGLRLSSGGSGVIFTSRSPPGFHRPRVALGCVRRYSSPSTLLAAPSVRRRTDGGRPVFEGAREGWGGAFGGPRGRARGDLRGDPNGAGGASGSWDLRRGGIPGGELGTTLAGSSRDGREVGESGGLPRCRGTQVDLSSQHDSRARSPYVKGPRPWWRRRRWRRRPRPKGRSPRGRP</sequence>
<feature type="compositionally biased region" description="Gly residues" evidence="1">
    <location>
        <begin position="103"/>
        <end position="113"/>
    </location>
</feature>